<accession>A0A673FQ02</accession>
<dbReference type="InterPro" id="IPR029353">
    <property type="entry name" value="NYAP_C"/>
</dbReference>
<proteinExistence type="predicted"/>
<evidence type="ECO:0000313" key="5">
    <source>
        <dbReference type="Ensembl" id="ENSSRHP00000001316.1"/>
    </source>
</evidence>
<evidence type="ECO:0000259" key="3">
    <source>
        <dbReference type="Pfam" id="PF15439"/>
    </source>
</evidence>
<name>A0A673FQ02_9TELE</name>
<dbReference type="GO" id="GO:0043491">
    <property type="term" value="P:phosphatidylinositol 3-kinase/protein kinase B signal transduction"/>
    <property type="evidence" value="ECO:0007669"/>
    <property type="project" value="InterPro"/>
</dbReference>
<dbReference type="PANTHER" id="PTHR22633">
    <property type="entry name" value="NEURONAL TYROSINE-PHOSPHORYLATED PHOSPHOINOSITIDE-3-KINASE ADAPTER 2-RELATED"/>
    <property type="match status" value="1"/>
</dbReference>
<feature type="domain" description="Neuronal tyrosine-phosphorylated phosphoinositide-3-kinase adapter N-terminal" evidence="3">
    <location>
        <begin position="23"/>
        <end position="372"/>
    </location>
</feature>
<keyword evidence="1" id="KW-0597">Phosphoprotein</keyword>
<evidence type="ECO:0000259" key="4">
    <source>
        <dbReference type="Pfam" id="PF15452"/>
    </source>
</evidence>
<feature type="compositionally biased region" description="Low complexity" evidence="2">
    <location>
        <begin position="305"/>
        <end position="316"/>
    </location>
</feature>
<sequence length="717" mass="77147">CELLIEPLSVEMRREKRGEGGSSNYKDASSATVGKVRDLASFRRHFRMGFMTMPASQDLSPHSCAAAMAPRSQSCHAVGTGEGEEIENGYYPDSDPQNQSNPSRCPPAKPKRHPNTRLSSTPQQEHPSRGVHAPPDTPPPPPPNHPPKHPEKRNGRKVPPLKPKRSPSTQLSFDPPPSRVLPPTTPLPFQSSEPSPRGEGGDDEPVYIEMVGQVFTRETHSAPTPHPLTPSATTPDSDSDQGEAIYEEMKYPLPDDAHTTPSSHPPHPPPPLRSHAPRPPLQPSEHEPSSSKIPAPFPNLLQHKPPLLAFPQPAAASSGVGAQHKTSLAKISVQSASSLPERREGQLGPAPGLRARSHSTPLPPSSKDRDRDRERDLSTPSSNHSDTPASSTYTHTSQTGTSTTPTQSQPSSSTAATPPSTSSSSAQRPPSRSRMHRSHTPHSHGLPAYKPPRSDSPLLWTYPSVGFRRPPAYDSLRGGSQLPSLHMEPIKTGSAAHALQAKAGFIPWESAAAFGLTEEQAYWPMHRKLSFSHGSRNTEKEDGGAWNGSADALLRRERDDLGAIRGGGHSGIPVRSTGRHSESLAGADGPPGLRGLIRAGLPLPCQTFPACRNGVKTLDIDQVCSLQSVSEPAAAVPAPAPAAGPAPVPARDGKLLEVIERKRCLCKEIKAHRRPDRSLCKQDSMPILPSWRKTPEPRKTGTPPCQRTQAVVWDSAI</sequence>
<evidence type="ECO:0000256" key="1">
    <source>
        <dbReference type="ARBA" id="ARBA00022553"/>
    </source>
</evidence>
<feature type="compositionally biased region" description="Polar residues" evidence="2">
    <location>
        <begin position="378"/>
        <end position="389"/>
    </location>
</feature>
<dbReference type="PANTHER" id="PTHR22633:SF2">
    <property type="entry name" value="NEURONAL TYROSINE-PHOSPHORYLATED PHOSPHOINOSITIDE-3-KINASE ADAPTER 1"/>
    <property type="match status" value="1"/>
</dbReference>
<feature type="compositionally biased region" description="Pro residues" evidence="2">
    <location>
        <begin position="263"/>
        <end position="282"/>
    </location>
</feature>
<feature type="region of interest" description="Disordered" evidence="2">
    <location>
        <begin position="62"/>
        <end position="454"/>
    </location>
</feature>
<reference evidence="5" key="1">
    <citation type="submission" date="2025-08" db="UniProtKB">
        <authorList>
            <consortium name="Ensembl"/>
        </authorList>
    </citation>
    <scope>IDENTIFICATION</scope>
</reference>
<evidence type="ECO:0000256" key="2">
    <source>
        <dbReference type="SAM" id="MobiDB-lite"/>
    </source>
</evidence>
<dbReference type="Ensembl" id="ENSSRHT00000001372.1">
    <property type="protein sequence ID" value="ENSSRHP00000001316.1"/>
    <property type="gene ID" value="ENSSRHG00000000893.1"/>
</dbReference>
<protein>
    <submittedName>
        <fullName evidence="5">Neuronal tyrosine phosphorylated phosphoinositide-3-kinase adaptor 1</fullName>
    </submittedName>
</protein>
<feature type="compositionally biased region" description="Low complexity" evidence="2">
    <location>
        <begin position="390"/>
        <end position="430"/>
    </location>
</feature>
<reference evidence="5" key="2">
    <citation type="submission" date="2025-09" db="UniProtKB">
        <authorList>
            <consortium name="Ensembl"/>
        </authorList>
    </citation>
    <scope>IDENTIFICATION</scope>
</reference>
<feature type="region of interest" description="Disordered" evidence="2">
    <location>
        <begin position="680"/>
        <end position="706"/>
    </location>
</feature>
<dbReference type="AlphaFoldDB" id="A0A673FQ02"/>
<feature type="compositionally biased region" description="Polar residues" evidence="2">
    <location>
        <begin position="116"/>
        <end position="125"/>
    </location>
</feature>
<feature type="region of interest" description="Disordered" evidence="2">
    <location>
        <begin position="564"/>
        <end position="584"/>
    </location>
</feature>
<feature type="domain" description="Neuronal tyrosine-phosphorylated phosphoinositide-3-kinase adapter C-terminal" evidence="4">
    <location>
        <begin position="494"/>
        <end position="717"/>
    </location>
</feature>
<feature type="compositionally biased region" description="Pro residues" evidence="2">
    <location>
        <begin position="174"/>
        <end position="186"/>
    </location>
</feature>
<feature type="compositionally biased region" description="Pro residues" evidence="2">
    <location>
        <begin position="135"/>
        <end position="145"/>
    </location>
</feature>
<feature type="compositionally biased region" description="Basic and acidic residues" evidence="2">
    <location>
        <begin position="366"/>
        <end position="377"/>
    </location>
</feature>
<dbReference type="InterPro" id="IPR026722">
    <property type="entry name" value="NYAP1/NYAP2"/>
</dbReference>
<dbReference type="GO" id="GO:0048812">
    <property type="term" value="P:neuron projection morphogenesis"/>
    <property type="evidence" value="ECO:0007669"/>
    <property type="project" value="InterPro"/>
</dbReference>
<dbReference type="Pfam" id="PF15452">
    <property type="entry name" value="NYAP_C"/>
    <property type="match status" value="1"/>
</dbReference>
<feature type="compositionally biased region" description="Basic residues" evidence="2">
    <location>
        <begin position="431"/>
        <end position="442"/>
    </location>
</feature>
<evidence type="ECO:0000313" key="6">
    <source>
        <dbReference type="Proteomes" id="UP000472270"/>
    </source>
</evidence>
<dbReference type="InterPro" id="IPR039482">
    <property type="entry name" value="NYAP_N"/>
</dbReference>
<organism evidence="5 6">
    <name type="scientific">Sinocyclocheilus rhinocerous</name>
    <dbReference type="NCBI Taxonomy" id="307959"/>
    <lineage>
        <taxon>Eukaryota</taxon>
        <taxon>Metazoa</taxon>
        <taxon>Chordata</taxon>
        <taxon>Craniata</taxon>
        <taxon>Vertebrata</taxon>
        <taxon>Euteleostomi</taxon>
        <taxon>Actinopterygii</taxon>
        <taxon>Neopterygii</taxon>
        <taxon>Teleostei</taxon>
        <taxon>Ostariophysi</taxon>
        <taxon>Cypriniformes</taxon>
        <taxon>Cyprinidae</taxon>
        <taxon>Cyprininae</taxon>
        <taxon>Sinocyclocheilus</taxon>
    </lineage>
</organism>
<feature type="compositionally biased region" description="Basic and acidic residues" evidence="2">
    <location>
        <begin position="247"/>
        <end position="258"/>
    </location>
</feature>
<keyword evidence="6" id="KW-1185">Reference proteome</keyword>
<dbReference type="Pfam" id="PF15439">
    <property type="entry name" value="NYAP_N"/>
    <property type="match status" value="1"/>
</dbReference>
<dbReference type="Proteomes" id="UP000472270">
    <property type="component" value="Unassembled WGS sequence"/>
</dbReference>